<proteinExistence type="predicted"/>
<keyword evidence="1" id="KW-0175">Coiled coil</keyword>
<dbReference type="RefSeq" id="WP_258857950.1">
    <property type="nucleotide sequence ID" value="NZ_JANUGV010000006.1"/>
</dbReference>
<evidence type="ECO:0000256" key="1">
    <source>
        <dbReference type="SAM" id="Coils"/>
    </source>
</evidence>
<reference evidence="2 3" key="1">
    <citation type="submission" date="2022-08" db="EMBL/GenBank/DDBJ databases">
        <title>Reclassification of Massilia species as members of the genera Telluria, Duganella, Pseudoduganella, Mokoshia gen. nov. and Zemynaea gen. nov. using orthogonal and non-orthogonal genome-based approaches.</title>
        <authorList>
            <person name="Bowman J.P."/>
        </authorList>
    </citation>
    <scope>NUCLEOTIDE SEQUENCE [LARGE SCALE GENOMIC DNA]</scope>
    <source>
        <strain evidence="2 3">JCM 31607</strain>
    </source>
</reference>
<name>A0ABT2BPB3_9BURK</name>
<evidence type="ECO:0000313" key="3">
    <source>
        <dbReference type="Proteomes" id="UP001205861"/>
    </source>
</evidence>
<sequence length="77" mass="9130">MIEEKRDPRAKFLELANARVSRTIKDLRLVGNLLNRKNYEYTNDEAKKIIRALEAELDILKLKLKNQSNDKDEVFRL</sequence>
<organism evidence="2 3">
    <name type="scientific">Massilia solisilvae</name>
    <dbReference type="NCBI Taxonomy" id="1811225"/>
    <lineage>
        <taxon>Bacteria</taxon>
        <taxon>Pseudomonadati</taxon>
        <taxon>Pseudomonadota</taxon>
        <taxon>Betaproteobacteria</taxon>
        <taxon>Burkholderiales</taxon>
        <taxon>Oxalobacteraceae</taxon>
        <taxon>Telluria group</taxon>
        <taxon>Massilia</taxon>
    </lineage>
</organism>
<feature type="coiled-coil region" evidence="1">
    <location>
        <begin position="36"/>
        <end position="70"/>
    </location>
</feature>
<comment type="caution">
    <text evidence="2">The sequence shown here is derived from an EMBL/GenBank/DDBJ whole genome shotgun (WGS) entry which is preliminary data.</text>
</comment>
<accession>A0ABT2BPB3</accession>
<dbReference type="EMBL" id="JANUGV010000006">
    <property type="protein sequence ID" value="MCS0610358.1"/>
    <property type="molecule type" value="Genomic_DNA"/>
</dbReference>
<keyword evidence="3" id="KW-1185">Reference proteome</keyword>
<protein>
    <recommendedName>
        <fullName evidence="4">Histidine kinase</fullName>
    </recommendedName>
</protein>
<evidence type="ECO:0000313" key="2">
    <source>
        <dbReference type="EMBL" id="MCS0610358.1"/>
    </source>
</evidence>
<dbReference type="Proteomes" id="UP001205861">
    <property type="component" value="Unassembled WGS sequence"/>
</dbReference>
<gene>
    <name evidence="2" type="ORF">NX773_19505</name>
</gene>
<evidence type="ECO:0008006" key="4">
    <source>
        <dbReference type="Google" id="ProtNLM"/>
    </source>
</evidence>